<dbReference type="Gene3D" id="1.10.760.10">
    <property type="entry name" value="Cytochrome c-like domain"/>
    <property type="match status" value="1"/>
</dbReference>
<keyword evidence="1" id="KW-0813">Transport</keyword>
<keyword evidence="10" id="KW-1185">Reference proteome</keyword>
<dbReference type="InterPro" id="IPR002327">
    <property type="entry name" value="Cyt_c_1A/1B"/>
</dbReference>
<dbReference type="Pfam" id="PF00034">
    <property type="entry name" value="Cytochrom_C"/>
    <property type="match status" value="1"/>
</dbReference>
<dbReference type="GO" id="GO:0009055">
    <property type="term" value="F:electron transfer activity"/>
    <property type="evidence" value="ECO:0007669"/>
    <property type="project" value="InterPro"/>
</dbReference>
<reference evidence="9 10" key="1">
    <citation type="submission" date="2019-01" db="EMBL/GenBank/DDBJ databases">
        <authorList>
            <person name="Chen W.-M."/>
        </authorList>
    </citation>
    <scope>NUCLEOTIDE SEQUENCE [LARGE SCALE GENOMIC DNA]</scope>
    <source>
        <strain evidence="9 10">CCP-6</strain>
    </source>
</reference>
<dbReference type="GO" id="GO:0046872">
    <property type="term" value="F:metal ion binding"/>
    <property type="evidence" value="ECO:0007669"/>
    <property type="project" value="UniProtKB-KW"/>
</dbReference>
<name>A0A437MNF0_9PROT</name>
<dbReference type="PANTHER" id="PTHR11961">
    <property type="entry name" value="CYTOCHROME C"/>
    <property type="match status" value="1"/>
</dbReference>
<feature type="signal peptide" evidence="7">
    <location>
        <begin position="1"/>
        <end position="19"/>
    </location>
</feature>
<dbReference type="OrthoDB" id="9805828at2"/>
<evidence type="ECO:0000256" key="6">
    <source>
        <dbReference type="PROSITE-ProRule" id="PRU00433"/>
    </source>
</evidence>
<organism evidence="9 10">
    <name type="scientific">Rhodovarius crocodyli</name>
    <dbReference type="NCBI Taxonomy" id="1979269"/>
    <lineage>
        <taxon>Bacteria</taxon>
        <taxon>Pseudomonadati</taxon>
        <taxon>Pseudomonadota</taxon>
        <taxon>Alphaproteobacteria</taxon>
        <taxon>Acetobacterales</taxon>
        <taxon>Roseomonadaceae</taxon>
        <taxon>Rhodovarius</taxon>
    </lineage>
</organism>
<evidence type="ECO:0000256" key="3">
    <source>
        <dbReference type="ARBA" id="ARBA00022723"/>
    </source>
</evidence>
<accession>A0A437MNF0</accession>
<dbReference type="Proteomes" id="UP000282957">
    <property type="component" value="Unassembled WGS sequence"/>
</dbReference>
<dbReference type="EMBL" id="SACL01000001">
    <property type="protein sequence ID" value="RVT99173.1"/>
    <property type="molecule type" value="Genomic_DNA"/>
</dbReference>
<dbReference type="SUPFAM" id="SSF46626">
    <property type="entry name" value="Cytochrome c"/>
    <property type="match status" value="1"/>
</dbReference>
<keyword evidence="3 6" id="KW-0479">Metal-binding</keyword>
<dbReference type="InterPro" id="IPR009056">
    <property type="entry name" value="Cyt_c-like_dom"/>
</dbReference>
<evidence type="ECO:0000256" key="2">
    <source>
        <dbReference type="ARBA" id="ARBA00022617"/>
    </source>
</evidence>
<keyword evidence="4" id="KW-0249">Electron transport</keyword>
<evidence type="ECO:0000256" key="7">
    <source>
        <dbReference type="SAM" id="SignalP"/>
    </source>
</evidence>
<dbReference type="InterPro" id="IPR036909">
    <property type="entry name" value="Cyt_c-like_dom_sf"/>
</dbReference>
<sequence>MRIVTMSLLAIMAASAAQAQEAGDVEAGRRVFAQCRACHLIDNSARNGVGPNLYGIMGRRAGQREGFRYSANMQERAAAGLTWDDATLRAYVANPKAVVPQGSMTFAGLRNPEQINNLMAFLAEATRPAQ</sequence>
<keyword evidence="5 6" id="KW-0408">Iron</keyword>
<dbReference type="RefSeq" id="WP_127785919.1">
    <property type="nucleotide sequence ID" value="NZ_SACL01000001.1"/>
</dbReference>
<dbReference type="PROSITE" id="PS51007">
    <property type="entry name" value="CYTC"/>
    <property type="match status" value="1"/>
</dbReference>
<protein>
    <submittedName>
        <fullName evidence="9">Cytochrome c family protein</fullName>
    </submittedName>
</protein>
<dbReference type="GO" id="GO:0020037">
    <property type="term" value="F:heme binding"/>
    <property type="evidence" value="ECO:0007669"/>
    <property type="project" value="InterPro"/>
</dbReference>
<dbReference type="PRINTS" id="PR00604">
    <property type="entry name" value="CYTCHRMECIAB"/>
</dbReference>
<feature type="chain" id="PRO_5019484894" evidence="7">
    <location>
        <begin position="20"/>
        <end position="130"/>
    </location>
</feature>
<dbReference type="AlphaFoldDB" id="A0A437MNF0"/>
<keyword evidence="7" id="KW-0732">Signal</keyword>
<evidence type="ECO:0000256" key="4">
    <source>
        <dbReference type="ARBA" id="ARBA00022982"/>
    </source>
</evidence>
<gene>
    <name evidence="9" type="ORF">EOD42_03485</name>
</gene>
<evidence type="ECO:0000256" key="1">
    <source>
        <dbReference type="ARBA" id="ARBA00022448"/>
    </source>
</evidence>
<evidence type="ECO:0000259" key="8">
    <source>
        <dbReference type="PROSITE" id="PS51007"/>
    </source>
</evidence>
<evidence type="ECO:0000313" key="10">
    <source>
        <dbReference type="Proteomes" id="UP000282957"/>
    </source>
</evidence>
<evidence type="ECO:0000256" key="5">
    <source>
        <dbReference type="ARBA" id="ARBA00023004"/>
    </source>
</evidence>
<keyword evidence="2 6" id="KW-0349">Heme</keyword>
<comment type="caution">
    <text evidence="9">The sequence shown here is derived from an EMBL/GenBank/DDBJ whole genome shotgun (WGS) entry which is preliminary data.</text>
</comment>
<proteinExistence type="predicted"/>
<feature type="domain" description="Cytochrome c" evidence="8">
    <location>
        <begin position="23"/>
        <end position="126"/>
    </location>
</feature>
<evidence type="ECO:0000313" key="9">
    <source>
        <dbReference type="EMBL" id="RVT99173.1"/>
    </source>
</evidence>